<dbReference type="Pfam" id="PF07859">
    <property type="entry name" value="Abhydrolase_3"/>
    <property type="match status" value="1"/>
</dbReference>
<dbReference type="PANTHER" id="PTHR48081">
    <property type="entry name" value="AB HYDROLASE SUPERFAMILY PROTEIN C4A8.06C"/>
    <property type="match status" value="1"/>
</dbReference>
<evidence type="ECO:0000256" key="2">
    <source>
        <dbReference type="ARBA" id="ARBA00022801"/>
    </source>
</evidence>
<dbReference type="InterPro" id="IPR002168">
    <property type="entry name" value="Lipase_GDXG_HIS_AS"/>
</dbReference>
<reference evidence="4" key="1">
    <citation type="journal article" date="2020" name="Stud. Mycol.">
        <title>101 Dothideomycetes genomes: a test case for predicting lifestyles and emergence of pathogens.</title>
        <authorList>
            <person name="Haridas S."/>
            <person name="Albert R."/>
            <person name="Binder M."/>
            <person name="Bloem J."/>
            <person name="Labutti K."/>
            <person name="Salamov A."/>
            <person name="Andreopoulos B."/>
            <person name="Baker S."/>
            <person name="Barry K."/>
            <person name="Bills G."/>
            <person name="Bluhm B."/>
            <person name="Cannon C."/>
            <person name="Castanera R."/>
            <person name="Culley D."/>
            <person name="Daum C."/>
            <person name="Ezra D."/>
            <person name="Gonzalez J."/>
            <person name="Henrissat B."/>
            <person name="Kuo A."/>
            <person name="Liang C."/>
            <person name="Lipzen A."/>
            <person name="Lutzoni F."/>
            <person name="Magnuson J."/>
            <person name="Mondo S."/>
            <person name="Nolan M."/>
            <person name="Ohm R."/>
            <person name="Pangilinan J."/>
            <person name="Park H.-J."/>
            <person name="Ramirez L."/>
            <person name="Alfaro M."/>
            <person name="Sun H."/>
            <person name="Tritt A."/>
            <person name="Yoshinaga Y."/>
            <person name="Zwiers L.-H."/>
            <person name="Turgeon B."/>
            <person name="Goodwin S."/>
            <person name="Spatafora J."/>
            <person name="Crous P."/>
            <person name="Grigoriev I."/>
        </authorList>
    </citation>
    <scope>NUCLEOTIDE SEQUENCE</scope>
    <source>
        <strain evidence="4">CBS 107.79</strain>
    </source>
</reference>
<dbReference type="EMBL" id="ML976735">
    <property type="protein sequence ID" value="KAF1967227.1"/>
    <property type="molecule type" value="Genomic_DNA"/>
</dbReference>
<keyword evidence="5" id="KW-1185">Reference proteome</keyword>
<comment type="similarity">
    <text evidence="1">Belongs to the 'GDXG' lipolytic enzyme family.</text>
</comment>
<name>A0A6A5V1P5_9PLEO</name>
<dbReference type="OrthoDB" id="408631at2759"/>
<dbReference type="Proteomes" id="UP000800036">
    <property type="component" value="Unassembled WGS sequence"/>
</dbReference>
<evidence type="ECO:0000259" key="3">
    <source>
        <dbReference type="Pfam" id="PF07859"/>
    </source>
</evidence>
<dbReference type="AlphaFoldDB" id="A0A6A5V1P5"/>
<dbReference type="Gene3D" id="3.40.50.1820">
    <property type="entry name" value="alpha/beta hydrolase"/>
    <property type="match status" value="1"/>
</dbReference>
<evidence type="ECO:0000256" key="1">
    <source>
        <dbReference type="ARBA" id="ARBA00010515"/>
    </source>
</evidence>
<dbReference type="SUPFAM" id="SSF53474">
    <property type="entry name" value="alpha/beta-Hydrolases"/>
    <property type="match status" value="1"/>
</dbReference>
<dbReference type="InterPro" id="IPR013094">
    <property type="entry name" value="AB_hydrolase_3"/>
</dbReference>
<evidence type="ECO:0000313" key="5">
    <source>
        <dbReference type="Proteomes" id="UP000800036"/>
    </source>
</evidence>
<dbReference type="GO" id="GO:0016787">
    <property type="term" value="F:hydrolase activity"/>
    <property type="evidence" value="ECO:0007669"/>
    <property type="project" value="UniProtKB-KW"/>
</dbReference>
<evidence type="ECO:0000313" key="4">
    <source>
        <dbReference type="EMBL" id="KAF1967227.1"/>
    </source>
</evidence>
<proteinExistence type="inferred from homology"/>
<keyword evidence="2 4" id="KW-0378">Hydrolase</keyword>
<gene>
    <name evidence="4" type="ORF">BU23DRAFT_543154</name>
</gene>
<dbReference type="InterPro" id="IPR029058">
    <property type="entry name" value="AB_hydrolase_fold"/>
</dbReference>
<sequence length="342" mass="38149">MFFGFILEHSATMSSLDYVKYALIRTMVNTSLYIRRSSYQSPGTQPNLTKIYQCRTNLFPCRIFLPKNHSLKASRLPLVIRVHGGGFVINNPAADDLIARHLADSAHCIVVSIDYSKSPQNNFPIAYEDVIAQSLAVIENAELPIDRERVVLCGSSAGGNLLLSAAQDQRLQSKVTGIATLYPIVTESQMATRRWLHDQTHRSLTSLATATLVLCSCILIPKTSPLLPTPTYFQSRESLPPNILLIGAEHDMFCHEDEQMADKLAGDAVKSGSEDGWRALGVQWYKVFGRPHAFHVFPVKDPEKEKERLEAVKKMYGVLVEWLCDVFSKENGRWSPVADGGE</sequence>
<accession>A0A6A5V1P5</accession>
<dbReference type="PROSITE" id="PS01173">
    <property type="entry name" value="LIPASE_GDXG_HIS"/>
    <property type="match status" value="1"/>
</dbReference>
<dbReference type="InterPro" id="IPR050300">
    <property type="entry name" value="GDXG_lipolytic_enzyme"/>
</dbReference>
<protein>
    <submittedName>
        <fullName evidence="4">Alpha/beta-hydrolase</fullName>
    </submittedName>
</protein>
<feature type="domain" description="Alpha/beta hydrolase fold-3" evidence="3">
    <location>
        <begin position="80"/>
        <end position="269"/>
    </location>
</feature>
<organism evidence="4 5">
    <name type="scientific">Bimuria novae-zelandiae CBS 107.79</name>
    <dbReference type="NCBI Taxonomy" id="1447943"/>
    <lineage>
        <taxon>Eukaryota</taxon>
        <taxon>Fungi</taxon>
        <taxon>Dikarya</taxon>
        <taxon>Ascomycota</taxon>
        <taxon>Pezizomycotina</taxon>
        <taxon>Dothideomycetes</taxon>
        <taxon>Pleosporomycetidae</taxon>
        <taxon>Pleosporales</taxon>
        <taxon>Massarineae</taxon>
        <taxon>Didymosphaeriaceae</taxon>
        <taxon>Bimuria</taxon>
    </lineage>
</organism>